<evidence type="ECO:0000313" key="1">
    <source>
        <dbReference type="EMBL" id="KAJ1909319.1"/>
    </source>
</evidence>
<evidence type="ECO:0000313" key="2">
    <source>
        <dbReference type="Proteomes" id="UP001150538"/>
    </source>
</evidence>
<accession>A0A9W7ZQX5</accession>
<sequence>MQSSTNSVSDNIAKQASGITENEQQVVFPMFSDYKESMALKSIKPLVKSENGKEVVHVAMIEFTKWCKIKEESDIEWTALEKFLHSHYGGVANTLDAYFKWFEIPPPTSKGQLDEYFEKYKSMAKLAGVDIEGQQFAMEFLRRLPIEIARQLIATPNIEKNLTVEQVLIEARLFFSTKEFGKSKDAMDIDQVKVGNSRYYQKGRPRPPPFEKFSQSITREEYDRRLNEKLCCGCGGAGHFWNNCSNYPKGHRM</sequence>
<comment type="caution">
    <text evidence="1">The sequence shown here is derived from an EMBL/GenBank/DDBJ whole genome shotgun (WGS) entry which is preliminary data.</text>
</comment>
<proteinExistence type="predicted"/>
<dbReference type="Proteomes" id="UP001150538">
    <property type="component" value="Unassembled WGS sequence"/>
</dbReference>
<dbReference type="AlphaFoldDB" id="A0A9W7ZQX5"/>
<reference evidence="1" key="1">
    <citation type="submission" date="2022-07" db="EMBL/GenBank/DDBJ databases">
        <title>Phylogenomic reconstructions and comparative analyses of Kickxellomycotina fungi.</title>
        <authorList>
            <person name="Reynolds N.K."/>
            <person name="Stajich J.E."/>
            <person name="Barry K."/>
            <person name="Grigoriev I.V."/>
            <person name="Crous P."/>
            <person name="Smith M.E."/>
        </authorList>
    </citation>
    <scope>NUCLEOTIDE SEQUENCE</scope>
    <source>
        <strain evidence="1">NBRC 100468</strain>
    </source>
</reference>
<name>A0A9W7ZQX5_9FUNG</name>
<dbReference type="EMBL" id="JANBPU010000775">
    <property type="protein sequence ID" value="KAJ1909319.1"/>
    <property type="molecule type" value="Genomic_DNA"/>
</dbReference>
<organism evidence="1 2">
    <name type="scientific">Mycoemilia scoparia</name>
    <dbReference type="NCBI Taxonomy" id="417184"/>
    <lineage>
        <taxon>Eukaryota</taxon>
        <taxon>Fungi</taxon>
        <taxon>Fungi incertae sedis</taxon>
        <taxon>Zoopagomycota</taxon>
        <taxon>Kickxellomycotina</taxon>
        <taxon>Kickxellomycetes</taxon>
        <taxon>Kickxellales</taxon>
        <taxon>Kickxellaceae</taxon>
        <taxon>Mycoemilia</taxon>
    </lineage>
</organism>
<dbReference type="OrthoDB" id="5577799at2759"/>
<keyword evidence="2" id="KW-1185">Reference proteome</keyword>
<gene>
    <name evidence="1" type="ORF">H4219_006420</name>
</gene>
<protein>
    <submittedName>
        <fullName evidence="1">Uncharacterized protein</fullName>
    </submittedName>
</protein>